<dbReference type="OrthoDB" id="6581217at2759"/>
<evidence type="ECO:0000313" key="11">
    <source>
        <dbReference type="Proteomes" id="UP000626092"/>
    </source>
</evidence>
<dbReference type="Pfam" id="PF13359">
    <property type="entry name" value="DDE_Tnp_4"/>
    <property type="match status" value="1"/>
</dbReference>
<dbReference type="GO" id="GO:0004518">
    <property type="term" value="F:nuclease activity"/>
    <property type="evidence" value="ECO:0007669"/>
    <property type="project" value="UniProtKB-KW"/>
</dbReference>
<keyword evidence="4" id="KW-0540">Nuclease</keyword>
<comment type="subcellular location">
    <subcellularLocation>
        <location evidence="2">Nucleus</location>
    </subcellularLocation>
</comment>
<comment type="cofactor">
    <cofactor evidence="1">
        <name>a divalent metal cation</name>
        <dbReference type="ChEBI" id="CHEBI:60240"/>
    </cofactor>
</comment>
<reference evidence="10" key="1">
    <citation type="submission" date="2019-11" db="EMBL/GenBank/DDBJ databases">
        <authorList>
            <person name="Liu Y."/>
            <person name="Hou J."/>
            <person name="Li T.-Q."/>
            <person name="Guan C.-H."/>
            <person name="Wu X."/>
            <person name="Wu H.-Z."/>
            <person name="Ling F."/>
            <person name="Zhang R."/>
            <person name="Shi X.-G."/>
            <person name="Ren J.-P."/>
            <person name="Chen E.-F."/>
            <person name="Sun J.-M."/>
        </authorList>
    </citation>
    <scope>NUCLEOTIDE SEQUENCE</scope>
    <source>
        <strain evidence="10">Adult_tree_wgs_1</strain>
        <tissue evidence="10">Leaves</tissue>
    </source>
</reference>
<accession>A0A834HL46</accession>
<dbReference type="AlphaFoldDB" id="A0A834HL46"/>
<protein>
    <recommendedName>
        <fullName evidence="9">DDE Tnp4 domain-containing protein</fullName>
    </recommendedName>
</protein>
<dbReference type="InterPro" id="IPR045249">
    <property type="entry name" value="HARBI1-like"/>
</dbReference>
<feature type="compositionally biased region" description="Basic and acidic residues" evidence="8">
    <location>
        <begin position="63"/>
        <end position="73"/>
    </location>
</feature>
<organism evidence="10 11">
    <name type="scientific">Rhododendron simsii</name>
    <name type="common">Sims's rhododendron</name>
    <dbReference type="NCBI Taxonomy" id="118357"/>
    <lineage>
        <taxon>Eukaryota</taxon>
        <taxon>Viridiplantae</taxon>
        <taxon>Streptophyta</taxon>
        <taxon>Embryophyta</taxon>
        <taxon>Tracheophyta</taxon>
        <taxon>Spermatophyta</taxon>
        <taxon>Magnoliopsida</taxon>
        <taxon>eudicotyledons</taxon>
        <taxon>Gunneridae</taxon>
        <taxon>Pentapetalae</taxon>
        <taxon>asterids</taxon>
        <taxon>Ericales</taxon>
        <taxon>Ericaceae</taxon>
        <taxon>Ericoideae</taxon>
        <taxon>Rhodoreae</taxon>
        <taxon>Rhododendron</taxon>
    </lineage>
</organism>
<feature type="region of interest" description="Disordered" evidence="8">
    <location>
        <begin position="364"/>
        <end position="386"/>
    </location>
</feature>
<evidence type="ECO:0000259" key="9">
    <source>
        <dbReference type="Pfam" id="PF13359"/>
    </source>
</evidence>
<gene>
    <name evidence="10" type="ORF">RHSIM_Rhsim01G0123300</name>
</gene>
<comment type="similarity">
    <text evidence="3">Belongs to the HARBI1 family.</text>
</comment>
<keyword evidence="6" id="KW-0378">Hydrolase</keyword>
<name>A0A834HL46_RHOSS</name>
<comment type="caution">
    <text evidence="10">The sequence shown here is derived from an EMBL/GenBank/DDBJ whole genome shotgun (WGS) entry which is preliminary data.</text>
</comment>
<dbReference type="GO" id="GO:0005634">
    <property type="term" value="C:nucleus"/>
    <property type="evidence" value="ECO:0007669"/>
    <property type="project" value="UniProtKB-SubCell"/>
</dbReference>
<evidence type="ECO:0000256" key="6">
    <source>
        <dbReference type="ARBA" id="ARBA00022801"/>
    </source>
</evidence>
<keyword evidence="5" id="KW-0479">Metal-binding</keyword>
<evidence type="ECO:0000256" key="3">
    <source>
        <dbReference type="ARBA" id="ARBA00006958"/>
    </source>
</evidence>
<evidence type="ECO:0000256" key="5">
    <source>
        <dbReference type="ARBA" id="ARBA00022723"/>
    </source>
</evidence>
<dbReference type="Proteomes" id="UP000626092">
    <property type="component" value="Unassembled WGS sequence"/>
</dbReference>
<sequence length="386" mass="42971">MVAPVLPWGSSFDCLVLLPSLHMATHEELMQKVFEEVTATGSLQCTLGADGELGMGADGRRALATDNDDRTDTDGEGNTVGIENRDEIGSQYTSTSPKHGRGGPFCGQQGTSNPLFPQCGRTTNPFSSQHGNHSSPFVPHHDGTNTPHFPHHAATNTPPFHQHLRTSPPPFWVMDNPSWGNSGSADEIGSGTFDLGSFTRILETGENCVGAIDGTHVMIRCKKKVDEKRFFSRKGYATQNIMAACNFDLTFVFASAGWEGTYHDYSIFKQYVLNERYRFPRPEAGKYYLVDAGSPNRLGFLAPYKGYRFGFLALMPWYEISTQVDLVLASMAIHNYIRRDRVPDNFFTPISLAYEYAFEDLPDEDPELEDRLDDKDNIVDEDSVPE</sequence>
<proteinExistence type="inferred from homology"/>
<keyword evidence="11" id="KW-1185">Reference proteome</keyword>
<evidence type="ECO:0000313" key="10">
    <source>
        <dbReference type="EMBL" id="KAF7154250.1"/>
    </source>
</evidence>
<feature type="domain" description="DDE Tnp4" evidence="9">
    <location>
        <begin position="212"/>
        <end position="305"/>
    </location>
</feature>
<evidence type="ECO:0000256" key="7">
    <source>
        <dbReference type="ARBA" id="ARBA00023242"/>
    </source>
</evidence>
<dbReference type="PANTHER" id="PTHR22930">
    <property type="match status" value="1"/>
</dbReference>
<feature type="region of interest" description="Disordered" evidence="8">
    <location>
        <begin position="63"/>
        <end position="82"/>
    </location>
</feature>
<evidence type="ECO:0000256" key="4">
    <source>
        <dbReference type="ARBA" id="ARBA00022722"/>
    </source>
</evidence>
<evidence type="ECO:0000256" key="1">
    <source>
        <dbReference type="ARBA" id="ARBA00001968"/>
    </source>
</evidence>
<evidence type="ECO:0000256" key="2">
    <source>
        <dbReference type="ARBA" id="ARBA00004123"/>
    </source>
</evidence>
<evidence type="ECO:0000256" key="8">
    <source>
        <dbReference type="SAM" id="MobiDB-lite"/>
    </source>
</evidence>
<keyword evidence="7" id="KW-0539">Nucleus</keyword>
<dbReference type="EMBL" id="WJXA01000001">
    <property type="protein sequence ID" value="KAF7154250.1"/>
    <property type="molecule type" value="Genomic_DNA"/>
</dbReference>
<dbReference type="InterPro" id="IPR027806">
    <property type="entry name" value="HARBI1_dom"/>
</dbReference>
<dbReference type="PANTHER" id="PTHR22930:SF221">
    <property type="entry name" value="NUCLEASE HARBI1"/>
    <property type="match status" value="1"/>
</dbReference>
<dbReference type="GO" id="GO:0016787">
    <property type="term" value="F:hydrolase activity"/>
    <property type="evidence" value="ECO:0007669"/>
    <property type="project" value="UniProtKB-KW"/>
</dbReference>
<dbReference type="GO" id="GO:0046872">
    <property type="term" value="F:metal ion binding"/>
    <property type="evidence" value="ECO:0007669"/>
    <property type="project" value="UniProtKB-KW"/>
</dbReference>